<keyword evidence="4" id="KW-0472">Membrane</keyword>
<keyword evidence="1" id="KW-0677">Repeat</keyword>
<dbReference type="InterPro" id="IPR041577">
    <property type="entry name" value="RT_RNaseH_2"/>
</dbReference>
<dbReference type="CDD" id="cd09274">
    <property type="entry name" value="RNase_HI_RT_Ty3"/>
    <property type="match status" value="1"/>
</dbReference>
<dbReference type="Pfam" id="PF00431">
    <property type="entry name" value="CUB"/>
    <property type="match status" value="3"/>
</dbReference>
<comment type="caution">
    <text evidence="3">Lacks conserved residue(s) required for the propagation of feature annotation.</text>
</comment>
<evidence type="ECO:0000256" key="1">
    <source>
        <dbReference type="ARBA" id="ARBA00022737"/>
    </source>
</evidence>
<gene>
    <name evidence="7" type="primary">CDCP2</name>
</gene>
<dbReference type="Proteomes" id="UP000694871">
    <property type="component" value="Unplaced"/>
</dbReference>
<keyword evidence="2" id="KW-1015">Disulfide bond</keyword>
<organism evidence="6 7">
    <name type="scientific">Gekko japonicus</name>
    <name type="common">Schlegel's Japanese gecko</name>
    <dbReference type="NCBI Taxonomy" id="146911"/>
    <lineage>
        <taxon>Eukaryota</taxon>
        <taxon>Metazoa</taxon>
        <taxon>Chordata</taxon>
        <taxon>Craniata</taxon>
        <taxon>Vertebrata</taxon>
        <taxon>Euteleostomi</taxon>
        <taxon>Lepidosauria</taxon>
        <taxon>Squamata</taxon>
        <taxon>Bifurcata</taxon>
        <taxon>Gekkota</taxon>
        <taxon>Gekkonidae</taxon>
        <taxon>Gekkoninae</taxon>
        <taxon>Gekko</taxon>
    </lineage>
</organism>
<keyword evidence="4" id="KW-0812">Transmembrane</keyword>
<dbReference type="InterPro" id="IPR043502">
    <property type="entry name" value="DNA/RNA_pol_sf"/>
</dbReference>
<feature type="transmembrane region" description="Helical" evidence="4">
    <location>
        <begin position="706"/>
        <end position="728"/>
    </location>
</feature>
<keyword evidence="4" id="KW-1133">Transmembrane helix</keyword>
<dbReference type="Gene3D" id="3.30.70.270">
    <property type="match status" value="1"/>
</dbReference>
<evidence type="ECO:0000313" key="6">
    <source>
        <dbReference type="Proteomes" id="UP000694871"/>
    </source>
</evidence>
<keyword evidence="6" id="KW-1185">Reference proteome</keyword>
<dbReference type="Gene3D" id="2.60.120.290">
    <property type="entry name" value="Spermadhesin, CUB domain"/>
    <property type="match status" value="3"/>
</dbReference>
<name>A0ABM1LB43_GEKJA</name>
<dbReference type="SUPFAM" id="SSF56672">
    <property type="entry name" value="DNA/RNA polymerases"/>
    <property type="match status" value="1"/>
</dbReference>
<feature type="domain" description="CUB" evidence="5">
    <location>
        <begin position="220"/>
        <end position="333"/>
    </location>
</feature>
<dbReference type="InterPro" id="IPR043128">
    <property type="entry name" value="Rev_trsase/Diguanyl_cyclase"/>
</dbReference>
<dbReference type="PANTHER" id="PTHR24251:SF47">
    <property type="entry name" value="CUB DOMAIN-CONTAINING PROTEIN 2"/>
    <property type="match status" value="1"/>
</dbReference>
<dbReference type="GeneID" id="107124275"/>
<dbReference type="SMART" id="SM00042">
    <property type="entry name" value="CUB"/>
    <property type="match status" value="3"/>
</dbReference>
<dbReference type="SUPFAM" id="SSF49854">
    <property type="entry name" value="Spermadhesin, CUB domain"/>
    <property type="match status" value="3"/>
</dbReference>
<evidence type="ECO:0000256" key="3">
    <source>
        <dbReference type="PROSITE-ProRule" id="PRU00059"/>
    </source>
</evidence>
<feature type="domain" description="CUB" evidence="5">
    <location>
        <begin position="335"/>
        <end position="447"/>
    </location>
</feature>
<dbReference type="CDD" id="cd00041">
    <property type="entry name" value="CUB"/>
    <property type="match status" value="3"/>
</dbReference>
<feature type="domain" description="CUB" evidence="5">
    <location>
        <begin position="449"/>
        <end position="565"/>
    </location>
</feature>
<reference evidence="7" key="1">
    <citation type="submission" date="2025-08" db="UniProtKB">
        <authorList>
            <consortium name="RefSeq"/>
        </authorList>
    </citation>
    <scope>IDENTIFICATION</scope>
</reference>
<accession>A0ABM1LB43</accession>
<sequence>MDKINTIVNAPPPSSKAELQTFLGLLNFFHSFLPLKAAIAEPLHRLLEKQVKWVWGPKQATTFWAVKDLLTSNMVLAHFDEALPVVLACDASSYGVGAILGHQLPDGWEVPVTYYSRTLSLAERNYTQIDKEALAIVAGVKTFHNYLYGRPFTIVMTTNPSWVSWPPIARHHRCCLPECSVDPHGLPLCQRMQWMLLKHLVIITFLSAMNGINANKGIKCGGVLSTPHGNISSPNFPGFYPYDTDCMWLIVVTEGSSVLLTFHHFDLEYHDSCEYDYLKVYNGVSEDQGNLLGKFCGTSVPPPFTSSWNVMTIIFHSDKHVASQGFSAVYQKDVCGGVLTGLSGSITSPDYPENYPNNAECLWIIQATSDSVIKLVFVDFQMENSEQCSFDYVAIFDGPTMGDPLLSHYCGSMKPPAVVSSMHELLVVFKSDFNIAGRGFKAYFFSGACQEVYTAVKGNFSSPQYPNFYPNNIKCHWTIQLPPGYRIKVFFLDLDLEGRNSLTDGCDYDHLAVFDGGTEKALLLGKWCGREMLSPIISSRNKLLLVLHTDRNTANRGFSVAYIGVVPMNVSCTRTEFQIQIPTQSVAQLERNKIYLGTPSCSAQVVGLNFRIHARFETCGTEPQKRNNTSMIISILYIDFSDGNQEDIHQYEVQCEPKRKEASVNLISGSDPYRLSQYAENLEESQQRDAEVAEVYESKSQDTSDIVFISICILAGVLMVIAIVGLVLL</sequence>
<proteinExistence type="predicted"/>
<evidence type="ECO:0000259" key="5">
    <source>
        <dbReference type="PROSITE" id="PS01180"/>
    </source>
</evidence>
<dbReference type="PROSITE" id="PS01180">
    <property type="entry name" value="CUB"/>
    <property type="match status" value="3"/>
</dbReference>
<dbReference type="Pfam" id="PF17919">
    <property type="entry name" value="RT_RNaseH_2"/>
    <property type="match status" value="1"/>
</dbReference>
<evidence type="ECO:0000313" key="7">
    <source>
        <dbReference type="RefSeq" id="XP_015283180.1"/>
    </source>
</evidence>
<evidence type="ECO:0000256" key="2">
    <source>
        <dbReference type="ARBA" id="ARBA00023157"/>
    </source>
</evidence>
<evidence type="ECO:0000256" key="4">
    <source>
        <dbReference type="SAM" id="Phobius"/>
    </source>
</evidence>
<dbReference type="RefSeq" id="XP_015283180.1">
    <property type="nucleotide sequence ID" value="XM_015427694.1"/>
</dbReference>
<protein>
    <submittedName>
        <fullName evidence="7">CUB domain-containing protein 2</fullName>
    </submittedName>
</protein>
<dbReference type="PANTHER" id="PTHR24251">
    <property type="entry name" value="OVOCHYMASE-RELATED"/>
    <property type="match status" value="1"/>
</dbReference>
<dbReference type="InterPro" id="IPR000859">
    <property type="entry name" value="CUB_dom"/>
</dbReference>
<dbReference type="InterPro" id="IPR035914">
    <property type="entry name" value="Sperma_CUB_dom_sf"/>
</dbReference>